<dbReference type="EMBL" id="VEVO01000016">
    <property type="protein sequence ID" value="KAF0029575.1"/>
    <property type="molecule type" value="Genomic_DNA"/>
</dbReference>
<accession>A0A6A4SB13</accession>
<comment type="caution">
    <text evidence="1">The sequence shown here is derived from an EMBL/GenBank/DDBJ whole genome shotgun (WGS) entry which is preliminary data.</text>
</comment>
<protein>
    <submittedName>
        <fullName evidence="1">Uncharacterized protein</fullName>
    </submittedName>
</protein>
<reference evidence="1 2" key="1">
    <citation type="submission" date="2019-06" db="EMBL/GenBank/DDBJ databases">
        <title>Draft genomes of female and male turbot (Scophthalmus maximus).</title>
        <authorList>
            <person name="Xu H."/>
            <person name="Xu X.-W."/>
            <person name="Shao C."/>
            <person name="Chen S."/>
        </authorList>
    </citation>
    <scope>NUCLEOTIDE SEQUENCE [LARGE SCALE GENOMIC DNA]</scope>
    <source>
        <strain evidence="1">Ysfricsl-2016a</strain>
        <tissue evidence="1">Blood</tissue>
    </source>
</reference>
<evidence type="ECO:0000313" key="1">
    <source>
        <dbReference type="EMBL" id="KAF0029575.1"/>
    </source>
</evidence>
<dbReference type="Proteomes" id="UP000438429">
    <property type="component" value="Unassembled WGS sequence"/>
</dbReference>
<organism evidence="1 2">
    <name type="scientific">Scophthalmus maximus</name>
    <name type="common">Turbot</name>
    <name type="synonym">Psetta maxima</name>
    <dbReference type="NCBI Taxonomy" id="52904"/>
    <lineage>
        <taxon>Eukaryota</taxon>
        <taxon>Metazoa</taxon>
        <taxon>Chordata</taxon>
        <taxon>Craniata</taxon>
        <taxon>Vertebrata</taxon>
        <taxon>Euteleostomi</taxon>
        <taxon>Actinopterygii</taxon>
        <taxon>Neopterygii</taxon>
        <taxon>Teleostei</taxon>
        <taxon>Neoteleostei</taxon>
        <taxon>Acanthomorphata</taxon>
        <taxon>Carangaria</taxon>
        <taxon>Pleuronectiformes</taxon>
        <taxon>Pleuronectoidei</taxon>
        <taxon>Scophthalmidae</taxon>
        <taxon>Scophthalmus</taxon>
    </lineage>
</organism>
<evidence type="ECO:0000313" key="2">
    <source>
        <dbReference type="Proteomes" id="UP000438429"/>
    </source>
</evidence>
<name>A0A6A4SB13_SCOMX</name>
<sequence length="95" mass="10725">MTVLMPAQSLQERHVSCVTVNLSGNKKLDKETNGLQETQETKKILTPTVFCGLKNEIYIFRSLGNGFLFHLSPPKRFPLRRLSLSCGSRSLIQMT</sequence>
<gene>
    <name evidence="1" type="ORF">F2P81_018680</name>
</gene>
<dbReference type="AlphaFoldDB" id="A0A6A4SB13"/>
<proteinExistence type="predicted"/>